<dbReference type="SUPFAM" id="SSF88659">
    <property type="entry name" value="Sigma3 and sigma4 domains of RNA polymerase sigma factors"/>
    <property type="match status" value="1"/>
</dbReference>
<dbReference type="NCBIfam" id="TIGR00229">
    <property type="entry name" value="sensory_box"/>
    <property type="match status" value="1"/>
</dbReference>
<feature type="compositionally biased region" description="Basic and acidic residues" evidence="4">
    <location>
        <begin position="323"/>
        <end position="332"/>
    </location>
</feature>
<dbReference type="EMBL" id="CP028858">
    <property type="protein sequence ID" value="AWB26473.1"/>
    <property type="molecule type" value="Genomic_DNA"/>
</dbReference>
<name>A0A2R4WY55_9EURY</name>
<dbReference type="Gene3D" id="3.30.450.20">
    <property type="entry name" value="PAS domain"/>
    <property type="match status" value="1"/>
</dbReference>
<dbReference type="AlphaFoldDB" id="A0A2R4WY55"/>
<protein>
    <submittedName>
        <fullName evidence="7">Uncharacterized protein</fullName>
    </submittedName>
</protein>
<dbReference type="Pfam" id="PF00072">
    <property type="entry name" value="Response_reg"/>
    <property type="match status" value="1"/>
</dbReference>
<dbReference type="SUPFAM" id="SSF52172">
    <property type="entry name" value="CheY-like"/>
    <property type="match status" value="1"/>
</dbReference>
<evidence type="ECO:0000259" key="5">
    <source>
        <dbReference type="PROSITE" id="PS50110"/>
    </source>
</evidence>
<sequence length="634" mass="68520">MTDLTVLFVHDRPEWADLIARRVESYDGSIQVRTVEDVEAAEAAIAEGGVDCLVSDYRLEVADVHVLLSRLREADPSVPIVLIADDGRSDLAAGAIEAGVTDHVLFESAAEEPAVFVTWVRSAVESAADTGAEDAGGADGTDQTGRVGIEAIPDAVAILSPERLEAFNDRLIALTGFDRAALADRDLVEEIVHPADRRRIAALIEKPPVEPVSIEASVVDSDGAVRICDWRAVGLADGPAVCVSIRDVTERSRDRRRLARDRSLRRAIAHIASEARSRSELETTLVDRLADRRGTRRVWLGRIDGESFAVTADSGGAEPLPDLPREQDERDPHPAIRAAATQSPASEAIDDRWTLAVPIAFREVLEAVLVVEHEQPIDDAERDLLVETADLIAVAIHAIETEGALIAERAIELGVRIANGTPYTAALAAIDADDDARVSVRGTVPTGDIVRQFVTLRDLEADAFREALAEQSGVQTITAYGPADGPVRLEVLLDGPTPETLLAGAGVLVESVVATAAGTEIIVECTPRRPIEAILDLLEERVGPVSTMWRRERDRPDGSSVLERGQDVTTAILERADLTDRQREVLETAVHRGYFEQPRASSASEIGDALDITESTVRDHIRRAEGKLFGALFR</sequence>
<dbReference type="SUPFAM" id="SSF55781">
    <property type="entry name" value="GAF domain-like"/>
    <property type="match status" value="1"/>
</dbReference>
<evidence type="ECO:0000259" key="6">
    <source>
        <dbReference type="PROSITE" id="PS50112"/>
    </source>
</evidence>
<evidence type="ECO:0000256" key="4">
    <source>
        <dbReference type="SAM" id="MobiDB-lite"/>
    </source>
</evidence>
<keyword evidence="8" id="KW-1185">Reference proteome</keyword>
<dbReference type="Gene3D" id="3.30.450.40">
    <property type="match status" value="1"/>
</dbReference>
<gene>
    <name evidence="7" type="ORF">HARCEL1_01440</name>
</gene>
<dbReference type="Pfam" id="PF04967">
    <property type="entry name" value="HTH_10"/>
    <property type="match status" value="1"/>
</dbReference>
<dbReference type="RefSeq" id="WP_108380842.1">
    <property type="nucleotide sequence ID" value="NZ_CP028858.1"/>
</dbReference>
<accession>A0A2R4WY55</accession>
<keyword evidence="2" id="KW-0804">Transcription</keyword>
<dbReference type="InterPro" id="IPR029016">
    <property type="entry name" value="GAF-like_dom_sf"/>
</dbReference>
<feature type="modified residue" description="4-aspartylphosphate" evidence="3">
    <location>
        <position position="56"/>
    </location>
</feature>
<dbReference type="Proteomes" id="UP000244727">
    <property type="component" value="Chromosome"/>
</dbReference>
<organism evidence="7 8">
    <name type="scientific">Halococcoides cellulosivorans</name>
    <dbReference type="NCBI Taxonomy" id="1679096"/>
    <lineage>
        <taxon>Archaea</taxon>
        <taxon>Methanobacteriati</taxon>
        <taxon>Methanobacteriota</taxon>
        <taxon>Stenosarchaea group</taxon>
        <taxon>Halobacteria</taxon>
        <taxon>Halobacteriales</taxon>
        <taxon>Haloarculaceae</taxon>
        <taxon>Halococcoides</taxon>
    </lineage>
</organism>
<dbReference type="InterPro" id="IPR011006">
    <property type="entry name" value="CheY-like_superfamily"/>
</dbReference>
<dbReference type="InterPro" id="IPR013324">
    <property type="entry name" value="RNA_pol_sigma_r3/r4-like"/>
</dbReference>
<dbReference type="KEGG" id="harc:HARCEL1_01440"/>
<feature type="domain" description="PAS" evidence="6">
    <location>
        <begin position="167"/>
        <end position="206"/>
    </location>
</feature>
<evidence type="ECO:0000313" key="7">
    <source>
        <dbReference type="EMBL" id="AWB26473.1"/>
    </source>
</evidence>
<feature type="region of interest" description="Disordered" evidence="4">
    <location>
        <begin position="310"/>
        <end position="332"/>
    </location>
</feature>
<dbReference type="InterPro" id="IPR036388">
    <property type="entry name" value="WH-like_DNA-bd_sf"/>
</dbReference>
<dbReference type="Gene3D" id="3.40.50.2300">
    <property type="match status" value="1"/>
</dbReference>
<keyword evidence="1" id="KW-0805">Transcription regulation</keyword>
<evidence type="ECO:0000256" key="1">
    <source>
        <dbReference type="ARBA" id="ARBA00023015"/>
    </source>
</evidence>
<evidence type="ECO:0000256" key="3">
    <source>
        <dbReference type="PROSITE-ProRule" id="PRU00169"/>
    </source>
</evidence>
<evidence type="ECO:0000313" key="8">
    <source>
        <dbReference type="Proteomes" id="UP000244727"/>
    </source>
</evidence>
<dbReference type="InterPro" id="IPR000014">
    <property type="entry name" value="PAS"/>
</dbReference>
<dbReference type="InterPro" id="IPR007050">
    <property type="entry name" value="HTH_bacterioopsin"/>
</dbReference>
<keyword evidence="3" id="KW-0597">Phosphoprotein</keyword>
<dbReference type="SUPFAM" id="SSF55785">
    <property type="entry name" value="PYP-like sensor domain (PAS domain)"/>
    <property type="match status" value="1"/>
</dbReference>
<dbReference type="GeneID" id="36511129"/>
<dbReference type="CDD" id="cd00156">
    <property type="entry name" value="REC"/>
    <property type="match status" value="1"/>
</dbReference>
<dbReference type="SMART" id="SM00448">
    <property type="entry name" value="REC"/>
    <property type="match status" value="1"/>
</dbReference>
<dbReference type="InterPro" id="IPR035965">
    <property type="entry name" value="PAS-like_dom_sf"/>
</dbReference>
<dbReference type="PANTHER" id="PTHR34236:SF1">
    <property type="entry name" value="DIMETHYL SULFOXIDE REDUCTASE TRANSCRIPTIONAL ACTIVATOR"/>
    <property type="match status" value="1"/>
</dbReference>
<dbReference type="PANTHER" id="PTHR34236">
    <property type="entry name" value="DIMETHYL SULFOXIDE REDUCTASE TRANSCRIPTIONAL ACTIVATOR"/>
    <property type="match status" value="1"/>
</dbReference>
<dbReference type="PROSITE" id="PS50110">
    <property type="entry name" value="RESPONSE_REGULATORY"/>
    <property type="match status" value="1"/>
</dbReference>
<dbReference type="Pfam" id="PF15915">
    <property type="entry name" value="BAT"/>
    <property type="match status" value="1"/>
</dbReference>
<reference evidence="7 8" key="1">
    <citation type="submission" date="2018-04" db="EMBL/GenBank/DDBJ databases">
        <title>Halococcoides cellulosivorans gen. nov., sp. nov., an extremely halophilic cellulose-utilizing haloarchaeon from hypersaline lakes.</title>
        <authorList>
            <person name="Sorokin D.Y."/>
            <person name="Toshchakov S.V."/>
            <person name="Samarov N.I."/>
            <person name="Korzhenkov A."/>
            <person name="Kublanov I.V."/>
        </authorList>
    </citation>
    <scope>NUCLEOTIDE SEQUENCE [LARGE SCALE GENOMIC DNA]</scope>
    <source>
        <strain evidence="7 8">HArcel1</strain>
    </source>
</reference>
<evidence type="ECO:0000256" key="2">
    <source>
        <dbReference type="ARBA" id="ARBA00023163"/>
    </source>
</evidence>
<dbReference type="GO" id="GO:0000160">
    <property type="term" value="P:phosphorelay signal transduction system"/>
    <property type="evidence" value="ECO:0007669"/>
    <property type="project" value="InterPro"/>
</dbReference>
<dbReference type="CDD" id="cd00130">
    <property type="entry name" value="PAS"/>
    <property type="match status" value="1"/>
</dbReference>
<dbReference type="InterPro" id="IPR031803">
    <property type="entry name" value="BAT_GAF/HTH-assoc"/>
</dbReference>
<dbReference type="Gene3D" id="1.10.10.10">
    <property type="entry name" value="Winged helix-like DNA-binding domain superfamily/Winged helix DNA-binding domain"/>
    <property type="match status" value="1"/>
</dbReference>
<dbReference type="PROSITE" id="PS50112">
    <property type="entry name" value="PAS"/>
    <property type="match status" value="1"/>
</dbReference>
<proteinExistence type="predicted"/>
<dbReference type="InterPro" id="IPR001789">
    <property type="entry name" value="Sig_transdc_resp-reg_receiver"/>
</dbReference>
<feature type="domain" description="Response regulatory" evidence="5">
    <location>
        <begin position="5"/>
        <end position="121"/>
    </location>
</feature>